<gene>
    <name evidence="1" type="ORF">PPERSA_00621</name>
</gene>
<dbReference type="Proteomes" id="UP000054937">
    <property type="component" value="Unassembled WGS sequence"/>
</dbReference>
<reference evidence="1 2" key="1">
    <citation type="journal article" date="2015" name="Sci. Rep.">
        <title>Genome of the facultative scuticociliatosis pathogen Pseudocohnilembus persalinus provides insight into its virulence through horizontal gene transfer.</title>
        <authorList>
            <person name="Xiong J."/>
            <person name="Wang G."/>
            <person name="Cheng J."/>
            <person name="Tian M."/>
            <person name="Pan X."/>
            <person name="Warren A."/>
            <person name="Jiang C."/>
            <person name="Yuan D."/>
            <person name="Miao W."/>
        </authorList>
    </citation>
    <scope>NUCLEOTIDE SEQUENCE [LARGE SCALE GENOMIC DNA]</scope>
    <source>
        <strain evidence="1">36N120E</strain>
    </source>
</reference>
<evidence type="ECO:0008006" key="3">
    <source>
        <dbReference type="Google" id="ProtNLM"/>
    </source>
</evidence>
<evidence type="ECO:0000313" key="1">
    <source>
        <dbReference type="EMBL" id="KRX05320.1"/>
    </source>
</evidence>
<proteinExistence type="predicted"/>
<evidence type="ECO:0000313" key="2">
    <source>
        <dbReference type="Proteomes" id="UP000054937"/>
    </source>
</evidence>
<dbReference type="EMBL" id="LDAU01000109">
    <property type="protein sequence ID" value="KRX05320.1"/>
    <property type="molecule type" value="Genomic_DNA"/>
</dbReference>
<dbReference type="InParanoid" id="A0A0V0QTR6"/>
<comment type="caution">
    <text evidence="1">The sequence shown here is derived from an EMBL/GenBank/DDBJ whole genome shotgun (WGS) entry which is preliminary data.</text>
</comment>
<name>A0A0V0QTR6_PSEPJ</name>
<dbReference type="Gene3D" id="1.25.40.10">
    <property type="entry name" value="Tetratricopeptide repeat domain"/>
    <property type="match status" value="1"/>
</dbReference>
<keyword evidence="2" id="KW-1185">Reference proteome</keyword>
<dbReference type="InterPro" id="IPR011990">
    <property type="entry name" value="TPR-like_helical_dom_sf"/>
</dbReference>
<sequence length="130" mass="15780">MYTQFLNAQKAYEDNRYSEALFMYCEVIEIFKYYDNYSILGISYNNIGNIQYNEMKFNESLQYYQNAVQMAYMQQKQLENYGIFTELNETKQTDSLYNSQFNQNQQLSQIEQVYHNRQNLKFSLIVYISQ</sequence>
<protein>
    <recommendedName>
        <fullName evidence="3">Tetratricopeptide repeat protein</fullName>
    </recommendedName>
</protein>
<accession>A0A0V0QTR6</accession>
<dbReference type="AlphaFoldDB" id="A0A0V0QTR6"/>
<dbReference type="SUPFAM" id="SSF48452">
    <property type="entry name" value="TPR-like"/>
    <property type="match status" value="1"/>
</dbReference>
<organism evidence="1 2">
    <name type="scientific">Pseudocohnilembus persalinus</name>
    <name type="common">Ciliate</name>
    <dbReference type="NCBI Taxonomy" id="266149"/>
    <lineage>
        <taxon>Eukaryota</taxon>
        <taxon>Sar</taxon>
        <taxon>Alveolata</taxon>
        <taxon>Ciliophora</taxon>
        <taxon>Intramacronucleata</taxon>
        <taxon>Oligohymenophorea</taxon>
        <taxon>Scuticociliatia</taxon>
        <taxon>Philasterida</taxon>
        <taxon>Pseudocohnilembidae</taxon>
        <taxon>Pseudocohnilembus</taxon>
    </lineage>
</organism>